<dbReference type="AlphaFoldDB" id="A0ABD2NA27"/>
<dbReference type="EMBL" id="JABFTP020000083">
    <property type="protein sequence ID" value="KAL3275240.1"/>
    <property type="molecule type" value="Genomic_DNA"/>
</dbReference>
<sequence length="123" mass="13539">MNPGGVAILCRDGDQVGNVVVLSDISALSVEFHCEVTAVYLNKDKTVICGDFNVRSNVPDRDSGSLCDLLGNYGFRQTIFVPTRGPNCPDLKIVWSVQMYKKVTFLITEPSVLFLTSQKVHKS</sequence>
<reference evidence="1 2" key="1">
    <citation type="journal article" date="2021" name="BMC Biol.">
        <title>Horizontally acquired antibacterial genes associated with adaptive radiation of ladybird beetles.</title>
        <authorList>
            <person name="Li H.S."/>
            <person name="Tang X.F."/>
            <person name="Huang Y.H."/>
            <person name="Xu Z.Y."/>
            <person name="Chen M.L."/>
            <person name="Du X.Y."/>
            <person name="Qiu B.Y."/>
            <person name="Chen P.T."/>
            <person name="Zhang W."/>
            <person name="Slipinski A."/>
            <person name="Escalona H.E."/>
            <person name="Waterhouse R.M."/>
            <person name="Zwick A."/>
            <person name="Pang H."/>
        </authorList>
    </citation>
    <scope>NUCLEOTIDE SEQUENCE [LARGE SCALE GENOMIC DNA]</scope>
    <source>
        <strain evidence="1">SYSU2018</strain>
    </source>
</reference>
<evidence type="ECO:0008006" key="3">
    <source>
        <dbReference type="Google" id="ProtNLM"/>
    </source>
</evidence>
<name>A0ABD2NA27_9CUCU</name>
<proteinExistence type="predicted"/>
<keyword evidence="2" id="KW-1185">Reference proteome</keyword>
<dbReference type="Proteomes" id="UP001516400">
    <property type="component" value="Unassembled WGS sequence"/>
</dbReference>
<gene>
    <name evidence="1" type="ORF">HHI36_020009</name>
</gene>
<organism evidence="1 2">
    <name type="scientific">Cryptolaemus montrouzieri</name>
    <dbReference type="NCBI Taxonomy" id="559131"/>
    <lineage>
        <taxon>Eukaryota</taxon>
        <taxon>Metazoa</taxon>
        <taxon>Ecdysozoa</taxon>
        <taxon>Arthropoda</taxon>
        <taxon>Hexapoda</taxon>
        <taxon>Insecta</taxon>
        <taxon>Pterygota</taxon>
        <taxon>Neoptera</taxon>
        <taxon>Endopterygota</taxon>
        <taxon>Coleoptera</taxon>
        <taxon>Polyphaga</taxon>
        <taxon>Cucujiformia</taxon>
        <taxon>Coccinelloidea</taxon>
        <taxon>Coccinellidae</taxon>
        <taxon>Scymninae</taxon>
        <taxon>Scymnini</taxon>
        <taxon>Cryptolaemus</taxon>
    </lineage>
</organism>
<evidence type="ECO:0000313" key="1">
    <source>
        <dbReference type="EMBL" id="KAL3275240.1"/>
    </source>
</evidence>
<protein>
    <recommendedName>
        <fullName evidence="3">Endonuclease/exonuclease/phosphatase domain-containing protein</fullName>
    </recommendedName>
</protein>
<accession>A0ABD2NA27</accession>
<comment type="caution">
    <text evidence="1">The sequence shown here is derived from an EMBL/GenBank/DDBJ whole genome shotgun (WGS) entry which is preliminary data.</text>
</comment>
<evidence type="ECO:0000313" key="2">
    <source>
        <dbReference type="Proteomes" id="UP001516400"/>
    </source>
</evidence>